<organism evidence="1 2">
    <name type="scientific">Aspergillus coremiiformis</name>
    <dbReference type="NCBI Taxonomy" id="138285"/>
    <lineage>
        <taxon>Eukaryota</taxon>
        <taxon>Fungi</taxon>
        <taxon>Dikarya</taxon>
        <taxon>Ascomycota</taxon>
        <taxon>Pezizomycotina</taxon>
        <taxon>Eurotiomycetes</taxon>
        <taxon>Eurotiomycetidae</taxon>
        <taxon>Eurotiales</taxon>
        <taxon>Aspergillaceae</taxon>
        <taxon>Aspergillus</taxon>
        <taxon>Aspergillus subgen. Circumdati</taxon>
    </lineage>
</organism>
<evidence type="ECO:0000313" key="1">
    <source>
        <dbReference type="EMBL" id="KAE8357016.1"/>
    </source>
</evidence>
<keyword evidence="2" id="KW-1185">Reference proteome</keyword>
<dbReference type="Proteomes" id="UP000327118">
    <property type="component" value="Unassembled WGS sequence"/>
</dbReference>
<dbReference type="OrthoDB" id="4465702at2759"/>
<dbReference type="EMBL" id="ML739033">
    <property type="protein sequence ID" value="KAE8357016.1"/>
    <property type="molecule type" value="Genomic_DNA"/>
</dbReference>
<name>A0A5N6ZJ79_9EURO</name>
<gene>
    <name evidence="1" type="ORF">BDV28DRAFT_126083</name>
</gene>
<proteinExistence type="predicted"/>
<reference evidence="2" key="1">
    <citation type="submission" date="2019-04" db="EMBL/GenBank/DDBJ databases">
        <title>Friends and foes A comparative genomics studyof 23 Aspergillus species from section Flavi.</title>
        <authorList>
            <consortium name="DOE Joint Genome Institute"/>
            <person name="Kjaerbolling I."/>
            <person name="Vesth T."/>
            <person name="Frisvad J.C."/>
            <person name="Nybo J.L."/>
            <person name="Theobald S."/>
            <person name="Kildgaard S."/>
            <person name="Isbrandt T."/>
            <person name="Kuo A."/>
            <person name="Sato A."/>
            <person name="Lyhne E.K."/>
            <person name="Kogle M.E."/>
            <person name="Wiebenga A."/>
            <person name="Kun R.S."/>
            <person name="Lubbers R.J."/>
            <person name="Makela M.R."/>
            <person name="Barry K."/>
            <person name="Chovatia M."/>
            <person name="Clum A."/>
            <person name="Daum C."/>
            <person name="Haridas S."/>
            <person name="He G."/>
            <person name="LaButti K."/>
            <person name="Lipzen A."/>
            <person name="Mondo S."/>
            <person name="Riley R."/>
            <person name="Salamov A."/>
            <person name="Simmons B.A."/>
            <person name="Magnuson J.K."/>
            <person name="Henrissat B."/>
            <person name="Mortensen U.H."/>
            <person name="Larsen T.O."/>
            <person name="Devries R.P."/>
            <person name="Grigoriev I.V."/>
            <person name="Machida M."/>
            <person name="Baker S.E."/>
            <person name="Andersen M.R."/>
        </authorList>
    </citation>
    <scope>NUCLEOTIDE SEQUENCE [LARGE SCALE GENOMIC DNA]</scope>
    <source>
        <strain evidence="2">CBS 553.77</strain>
    </source>
</reference>
<evidence type="ECO:0000313" key="2">
    <source>
        <dbReference type="Proteomes" id="UP000327118"/>
    </source>
</evidence>
<accession>A0A5N6ZJ79</accession>
<protein>
    <submittedName>
        <fullName evidence="1">Uncharacterized protein</fullName>
    </submittedName>
</protein>
<dbReference type="AlphaFoldDB" id="A0A5N6ZJ79"/>
<sequence>MTDAVGEKALNGEWERISNKCFEIQEDMVMTFEGRSCNLADAEGNPIPNGNLGPTDGLTKREVKAGYRCYVMRASVKFEKKNQTLLQAQTVCDRYASSFVLLDPQFARLDSRSELFGQFLDHLTSHK</sequence>